<evidence type="ECO:0000256" key="1">
    <source>
        <dbReference type="ARBA" id="ARBA00000085"/>
    </source>
</evidence>
<dbReference type="Gene3D" id="3.30.565.10">
    <property type="entry name" value="Histidine kinase-like ATPase, C-terminal domain"/>
    <property type="match status" value="1"/>
</dbReference>
<dbReference type="PANTHER" id="PTHR45528">
    <property type="entry name" value="SENSOR HISTIDINE KINASE CPXA"/>
    <property type="match status" value="1"/>
</dbReference>
<feature type="domain" description="Histidine kinase" evidence="8">
    <location>
        <begin position="1"/>
        <end position="113"/>
    </location>
</feature>
<evidence type="ECO:0000259" key="8">
    <source>
        <dbReference type="PROSITE" id="PS50109"/>
    </source>
</evidence>
<keyword evidence="5" id="KW-0808">Transferase</keyword>
<dbReference type="EMBL" id="CDNC01000035">
    <property type="protein sequence ID" value="CEM62710.1"/>
    <property type="molecule type" value="Genomic_DNA"/>
</dbReference>
<dbReference type="AlphaFoldDB" id="A0A0B7H0E3"/>
<comment type="catalytic activity">
    <reaction evidence="1">
        <text>ATP + protein L-histidine = ADP + protein N-phospho-L-histidine.</text>
        <dbReference type="EC" id="2.7.13.3"/>
    </reaction>
</comment>
<comment type="subcellular location">
    <subcellularLocation>
        <location evidence="2">Membrane</location>
        <topology evidence="2">Multi-pass membrane protein</topology>
    </subcellularLocation>
</comment>
<keyword evidence="6 9" id="KW-0418">Kinase</keyword>
<evidence type="ECO:0000256" key="7">
    <source>
        <dbReference type="ARBA" id="ARBA00023136"/>
    </source>
</evidence>
<dbReference type="GO" id="GO:0005886">
    <property type="term" value="C:plasma membrane"/>
    <property type="evidence" value="ECO:0007669"/>
    <property type="project" value="TreeGrafter"/>
</dbReference>
<evidence type="ECO:0000256" key="3">
    <source>
        <dbReference type="ARBA" id="ARBA00012438"/>
    </source>
</evidence>
<dbReference type="EC" id="2.7.13.3" evidence="3"/>
<keyword evidence="10" id="KW-1185">Reference proteome</keyword>
<organism evidence="9 10">
    <name type="scientific">Treponema phagedenis</name>
    <dbReference type="NCBI Taxonomy" id="162"/>
    <lineage>
        <taxon>Bacteria</taxon>
        <taxon>Pseudomonadati</taxon>
        <taxon>Spirochaetota</taxon>
        <taxon>Spirochaetia</taxon>
        <taxon>Spirochaetales</taxon>
        <taxon>Treponemataceae</taxon>
        <taxon>Treponema</taxon>
    </lineage>
</organism>
<dbReference type="SUPFAM" id="SSF55874">
    <property type="entry name" value="ATPase domain of HSP90 chaperone/DNA topoisomerase II/histidine kinase"/>
    <property type="match status" value="1"/>
</dbReference>
<sequence>MFCRSLQRNQAKLVGEPKVDYGAENGIIDIAVKSRDEKISISITDYGKGFSHEDLQKSKQQFYRGDKSRNSPNHFGIGLYIADQVAKQNQGNLSLSNCTHHPGAEVEISIPIN</sequence>
<dbReference type="Proteomes" id="UP000042527">
    <property type="component" value="Unassembled WGS sequence"/>
</dbReference>
<keyword evidence="4" id="KW-0597">Phosphoprotein</keyword>
<evidence type="ECO:0000313" key="9">
    <source>
        <dbReference type="EMBL" id="CEM62710.1"/>
    </source>
</evidence>
<protein>
    <recommendedName>
        <fullName evidence="3">histidine kinase</fullName>
        <ecNumber evidence="3">2.7.13.3</ecNumber>
    </recommendedName>
</protein>
<gene>
    <name evidence="9" type="ORF">TPHV1_400006</name>
</gene>
<evidence type="ECO:0000256" key="5">
    <source>
        <dbReference type="ARBA" id="ARBA00022679"/>
    </source>
</evidence>
<keyword evidence="7" id="KW-0472">Membrane</keyword>
<dbReference type="PROSITE" id="PS50109">
    <property type="entry name" value="HIS_KIN"/>
    <property type="match status" value="1"/>
</dbReference>
<evidence type="ECO:0000256" key="6">
    <source>
        <dbReference type="ARBA" id="ARBA00022777"/>
    </source>
</evidence>
<dbReference type="InterPro" id="IPR005467">
    <property type="entry name" value="His_kinase_dom"/>
</dbReference>
<dbReference type="InterPro" id="IPR003594">
    <property type="entry name" value="HATPase_dom"/>
</dbReference>
<dbReference type="RefSeq" id="WP_024752425.1">
    <property type="nucleotide sequence ID" value="NZ_CDNC01000035.1"/>
</dbReference>
<dbReference type="PANTHER" id="PTHR45528:SF8">
    <property type="entry name" value="HISTIDINE KINASE"/>
    <property type="match status" value="1"/>
</dbReference>
<name>A0A0B7H0E3_TREPH</name>
<dbReference type="GO" id="GO:0000155">
    <property type="term" value="F:phosphorelay sensor kinase activity"/>
    <property type="evidence" value="ECO:0007669"/>
    <property type="project" value="TreeGrafter"/>
</dbReference>
<evidence type="ECO:0000313" key="10">
    <source>
        <dbReference type="Proteomes" id="UP000042527"/>
    </source>
</evidence>
<dbReference type="OrthoDB" id="9806130at2"/>
<evidence type="ECO:0000256" key="2">
    <source>
        <dbReference type="ARBA" id="ARBA00004141"/>
    </source>
</evidence>
<reference evidence="10" key="1">
    <citation type="submission" date="2015-01" db="EMBL/GenBank/DDBJ databases">
        <authorList>
            <person name="Manzoor Shahid"/>
            <person name="Zubair Saima"/>
        </authorList>
    </citation>
    <scope>NUCLEOTIDE SEQUENCE [LARGE SCALE GENOMIC DNA]</scope>
    <source>
        <strain evidence="10">V1</strain>
    </source>
</reference>
<dbReference type="Pfam" id="PF02518">
    <property type="entry name" value="HATPase_c"/>
    <property type="match status" value="1"/>
</dbReference>
<accession>A0A0B7H0E3</accession>
<evidence type="ECO:0000256" key="4">
    <source>
        <dbReference type="ARBA" id="ARBA00022553"/>
    </source>
</evidence>
<dbReference type="SMART" id="SM00387">
    <property type="entry name" value="HATPase_c"/>
    <property type="match status" value="1"/>
</dbReference>
<proteinExistence type="predicted"/>
<dbReference type="InterPro" id="IPR050398">
    <property type="entry name" value="HssS/ArlS-like"/>
</dbReference>
<dbReference type="InterPro" id="IPR036890">
    <property type="entry name" value="HATPase_C_sf"/>
</dbReference>